<dbReference type="SUPFAM" id="SSF56281">
    <property type="entry name" value="Metallo-hydrolase/oxidoreductase"/>
    <property type="match status" value="1"/>
</dbReference>
<dbReference type="PANTHER" id="PTHR43084:SF1">
    <property type="entry name" value="PERSULFIDE DIOXYGENASE ETHE1, MITOCHONDRIAL"/>
    <property type="match status" value="1"/>
</dbReference>
<organism evidence="2 3">
    <name type="scientific">Dyadobacter chenhuakuii</name>
    <dbReference type="NCBI Taxonomy" id="2909339"/>
    <lineage>
        <taxon>Bacteria</taxon>
        <taxon>Pseudomonadati</taxon>
        <taxon>Bacteroidota</taxon>
        <taxon>Cytophagia</taxon>
        <taxon>Cytophagales</taxon>
        <taxon>Spirosomataceae</taxon>
        <taxon>Dyadobacter</taxon>
    </lineage>
</organism>
<evidence type="ECO:0000313" key="2">
    <source>
        <dbReference type="EMBL" id="USJ31203.1"/>
    </source>
</evidence>
<protein>
    <submittedName>
        <fullName evidence="2">MBL fold metallo-hydrolase</fullName>
    </submittedName>
</protein>
<feature type="domain" description="Metallo-beta-lactamase" evidence="1">
    <location>
        <begin position="23"/>
        <end position="80"/>
    </location>
</feature>
<sequence>MKIQQFEDKYLAHYSYAILSECESKMVLIDPARNSEPYYAFAKEHQAQIIAVIETHSHADFVSSHLEIAQTTGAAIYAEKR</sequence>
<dbReference type="Gene3D" id="3.60.15.10">
    <property type="entry name" value="Ribonuclease Z/Hydroxyacylglutathione hydrolase-like"/>
    <property type="match status" value="1"/>
</dbReference>
<evidence type="ECO:0000259" key="1">
    <source>
        <dbReference type="Pfam" id="PF00753"/>
    </source>
</evidence>
<name>A0ABY4XMA7_9BACT</name>
<evidence type="ECO:0000313" key="3">
    <source>
        <dbReference type="Proteomes" id="UP001055420"/>
    </source>
</evidence>
<keyword evidence="3" id="KW-1185">Reference proteome</keyword>
<dbReference type="InterPro" id="IPR001279">
    <property type="entry name" value="Metallo-B-lactamas"/>
</dbReference>
<accession>A0ABY4XMA7</accession>
<dbReference type="InterPro" id="IPR036866">
    <property type="entry name" value="RibonucZ/Hydroxyglut_hydro"/>
</dbReference>
<dbReference type="PANTHER" id="PTHR43084">
    <property type="entry name" value="PERSULFIDE DIOXYGENASE ETHE1"/>
    <property type="match status" value="1"/>
</dbReference>
<dbReference type="InterPro" id="IPR051682">
    <property type="entry name" value="Mito_Persulfide_Diox"/>
</dbReference>
<dbReference type="Pfam" id="PF00753">
    <property type="entry name" value="Lactamase_B"/>
    <property type="match status" value="1"/>
</dbReference>
<dbReference type="Proteomes" id="UP001055420">
    <property type="component" value="Chromosome"/>
</dbReference>
<dbReference type="EMBL" id="CP098805">
    <property type="protein sequence ID" value="USJ31203.1"/>
    <property type="molecule type" value="Genomic_DNA"/>
</dbReference>
<dbReference type="RefSeq" id="WP_235164269.1">
    <property type="nucleotide sequence ID" value="NZ_CP098805.1"/>
</dbReference>
<proteinExistence type="predicted"/>
<reference evidence="2" key="1">
    <citation type="submission" date="2022-06" db="EMBL/GenBank/DDBJ databases">
        <title>Novel species in genus Dyadobacter.</title>
        <authorList>
            <person name="Ma C."/>
        </authorList>
    </citation>
    <scope>NUCLEOTIDE SEQUENCE</scope>
    <source>
        <strain evidence="2">CY22</strain>
    </source>
</reference>
<gene>
    <name evidence="2" type="ORF">NFI80_00375</name>
</gene>